<feature type="compositionally biased region" description="Basic residues" evidence="1">
    <location>
        <begin position="472"/>
        <end position="481"/>
    </location>
</feature>
<gene>
    <name evidence="2" type="ORF">DCHRY22_LOCUS10481</name>
</gene>
<sequence length="792" mass="90960">MFMNPVSATGVQLPAVYPLVNILLPLLNNVYNLLLSLLSIFDTLPPAISSLIPVDLGALETSLLKLYSQALAIVNFLRSLPEYAAGANPKSPCSNMQGLLTTLVTAITELADDALVLIGGGLLPGLLRMVVMAVSSNPLYDLKVCPTTTYPNYGNADQLFINTGYNNPYLQNLLLYNQLTPNSPSNTIPNQLTNLFVPNQQFYVQNAFDTSKISEPLENQKVLSNYILVPEEYNTNYGNKDRKVSRNNENNLKTNNKKRRRKQRKNTSNIQENGDGNNRKRISEIKQGEVNEDVNKNSRTKRKKSKKNRQRNKIRPISTEKIVEEREKENLEILKPENNDVITLDEKEINKNVPIRKKCDPEVSTVSTSKSEPKKEVLGFDNVPVCFDINEDCTDLDCRHTRNKDVNTRNNKPISKPQQNSPNNFMNLMNTFGGNTQMSPNFFNNMNYPFNFDYLYQTSQTTNAKTREPGNRRRNKKRKPQNRQTNSNRKVKEFKSTTESCDKVVELVPETTEIEISTIASITTTVTEEVDSTPVVEKIEKVIQETHLNNFKSNNEKPTTVDIEHVTEVTKRDENILLFDNYNDIMDEYYPDFTSDKSYLASKEDYEFTNFQDRYYYAYGDETELNRERRKYESHKENQLHENNKINTNIETEVISEPNHNQNSDIAVTTVSSEKYVEKEQEFPSALEFPGFKTEMVDKEEYFSNKRNYESETNNYGRNKMFSYSDLKEIMEANENYNNNVETVFANSKVYKYGTHVNEATTSVPQPVCRKEHRKTISDNKPVIIIAKSIHT</sequence>
<evidence type="ECO:0000313" key="3">
    <source>
        <dbReference type="Proteomes" id="UP000789524"/>
    </source>
</evidence>
<organism evidence="2 3">
    <name type="scientific">Danaus chrysippus</name>
    <name type="common">African queen</name>
    <dbReference type="NCBI Taxonomy" id="151541"/>
    <lineage>
        <taxon>Eukaryota</taxon>
        <taxon>Metazoa</taxon>
        <taxon>Ecdysozoa</taxon>
        <taxon>Arthropoda</taxon>
        <taxon>Hexapoda</taxon>
        <taxon>Insecta</taxon>
        <taxon>Pterygota</taxon>
        <taxon>Neoptera</taxon>
        <taxon>Endopterygota</taxon>
        <taxon>Lepidoptera</taxon>
        <taxon>Glossata</taxon>
        <taxon>Ditrysia</taxon>
        <taxon>Papilionoidea</taxon>
        <taxon>Nymphalidae</taxon>
        <taxon>Danainae</taxon>
        <taxon>Danaini</taxon>
        <taxon>Danaina</taxon>
        <taxon>Danaus</taxon>
        <taxon>Anosia</taxon>
    </lineage>
</organism>
<feature type="compositionally biased region" description="Basic and acidic residues" evidence="1">
    <location>
        <begin position="277"/>
        <end position="296"/>
    </location>
</feature>
<name>A0A8J2QXQ8_9NEOP</name>
<feature type="compositionally biased region" description="Polar residues" evidence="1">
    <location>
        <begin position="408"/>
        <end position="424"/>
    </location>
</feature>
<feature type="region of interest" description="Disordered" evidence="1">
    <location>
        <begin position="236"/>
        <end position="317"/>
    </location>
</feature>
<feature type="compositionally biased region" description="Basic residues" evidence="1">
    <location>
        <begin position="255"/>
        <end position="265"/>
    </location>
</feature>
<reference evidence="2" key="1">
    <citation type="submission" date="2021-09" db="EMBL/GenBank/DDBJ databases">
        <authorList>
            <person name="Martin H S."/>
        </authorList>
    </citation>
    <scope>NUCLEOTIDE SEQUENCE</scope>
</reference>
<feature type="region of interest" description="Disordered" evidence="1">
    <location>
        <begin position="461"/>
        <end position="496"/>
    </location>
</feature>
<comment type="caution">
    <text evidence="2">The sequence shown here is derived from an EMBL/GenBank/DDBJ whole genome shotgun (WGS) entry which is preliminary data.</text>
</comment>
<feature type="compositionally biased region" description="Polar residues" evidence="1">
    <location>
        <begin position="267"/>
        <end position="276"/>
    </location>
</feature>
<feature type="compositionally biased region" description="Basic residues" evidence="1">
    <location>
        <begin position="298"/>
        <end position="314"/>
    </location>
</feature>
<accession>A0A8J2QXQ8</accession>
<evidence type="ECO:0000256" key="1">
    <source>
        <dbReference type="SAM" id="MobiDB-lite"/>
    </source>
</evidence>
<dbReference type="Proteomes" id="UP000789524">
    <property type="component" value="Unassembled WGS sequence"/>
</dbReference>
<evidence type="ECO:0000313" key="2">
    <source>
        <dbReference type="EMBL" id="CAG9573509.1"/>
    </source>
</evidence>
<feature type="region of interest" description="Disordered" evidence="1">
    <location>
        <begin position="404"/>
        <end position="424"/>
    </location>
</feature>
<keyword evidence="3" id="KW-1185">Reference proteome</keyword>
<protein>
    <submittedName>
        <fullName evidence="2">(African queen) hypothetical protein</fullName>
    </submittedName>
</protein>
<dbReference type="AlphaFoldDB" id="A0A8J2QXQ8"/>
<proteinExistence type="predicted"/>
<dbReference type="OrthoDB" id="7443630at2759"/>
<dbReference type="EMBL" id="CAKASE010000070">
    <property type="protein sequence ID" value="CAG9573509.1"/>
    <property type="molecule type" value="Genomic_DNA"/>
</dbReference>